<proteinExistence type="predicted"/>
<dbReference type="AlphaFoldDB" id="A0A2T5J0R7"/>
<gene>
    <name evidence="1" type="ORF">C8N29_10424</name>
</gene>
<protein>
    <recommendedName>
        <fullName evidence="3">Permuted papain-like amidase YaeF/Yiix C92 family enzyme</fullName>
    </recommendedName>
</protein>
<dbReference type="SUPFAM" id="SSF54001">
    <property type="entry name" value="Cysteine proteinases"/>
    <property type="match status" value="1"/>
</dbReference>
<sequence length="208" mass="23963">MKTVSLSRHKSLAYQTLKQQLQTGDLVLFSGTSWSSRLVQVFTLSRWSHIALVVRLPEYPDQLLLWEVTRASKLHDIQHGQSMDGVQLVNLDAKLASYQGQVAIRRLKTKLNEQQRLQHLRHLLAAWRHKPYCNIVRKNLYAWWHGNAASSIGHQGGFCSELIAEIYQRWQLLPADRPARYYVPQDFAPSAALKLVNGGLSPAWWLHY</sequence>
<evidence type="ECO:0000313" key="1">
    <source>
        <dbReference type="EMBL" id="PTQ89986.1"/>
    </source>
</evidence>
<dbReference type="PANTHER" id="PTHR47112">
    <property type="entry name" value="PX DOMAIN-CONTAINING PROTEIN"/>
    <property type="match status" value="1"/>
</dbReference>
<dbReference type="PANTHER" id="PTHR47112:SF1">
    <property type="entry name" value="PX DOMAIN-CONTAINING PROTEIN"/>
    <property type="match status" value="1"/>
</dbReference>
<dbReference type="RefSeq" id="WP_107864993.1">
    <property type="nucleotide sequence ID" value="NZ_QAON01000004.1"/>
</dbReference>
<dbReference type="OrthoDB" id="2080662at2"/>
<evidence type="ECO:0008006" key="3">
    <source>
        <dbReference type="Google" id="ProtNLM"/>
    </source>
</evidence>
<dbReference type="Proteomes" id="UP000244223">
    <property type="component" value="Unassembled WGS sequence"/>
</dbReference>
<reference evidence="1 2" key="1">
    <citation type="submission" date="2018-04" db="EMBL/GenBank/DDBJ databases">
        <title>Genomic Encyclopedia of Archaeal and Bacterial Type Strains, Phase II (KMG-II): from individual species to whole genera.</title>
        <authorList>
            <person name="Goeker M."/>
        </authorList>
    </citation>
    <scope>NUCLEOTIDE SEQUENCE [LARGE SCALE GENOMIC DNA]</scope>
    <source>
        <strain evidence="1 2">DSM 5822</strain>
    </source>
</reference>
<comment type="caution">
    <text evidence="1">The sequence shown here is derived from an EMBL/GenBank/DDBJ whole genome shotgun (WGS) entry which is preliminary data.</text>
</comment>
<dbReference type="InterPro" id="IPR038765">
    <property type="entry name" value="Papain-like_cys_pep_sf"/>
</dbReference>
<accession>A0A2T5J0R7</accession>
<dbReference type="EMBL" id="QAON01000004">
    <property type="protein sequence ID" value="PTQ89986.1"/>
    <property type="molecule type" value="Genomic_DNA"/>
</dbReference>
<keyword evidence="2" id="KW-1185">Reference proteome</keyword>
<name>A0A2T5J0R7_9GAMM</name>
<dbReference type="Gene3D" id="3.90.1720.10">
    <property type="entry name" value="endopeptidase domain like (from Nostoc punctiforme)"/>
    <property type="match status" value="1"/>
</dbReference>
<organism evidence="1 2">
    <name type="scientific">Agitococcus lubricus</name>
    <dbReference type="NCBI Taxonomy" id="1077255"/>
    <lineage>
        <taxon>Bacteria</taxon>
        <taxon>Pseudomonadati</taxon>
        <taxon>Pseudomonadota</taxon>
        <taxon>Gammaproteobacteria</taxon>
        <taxon>Moraxellales</taxon>
        <taxon>Moraxellaceae</taxon>
        <taxon>Agitococcus</taxon>
    </lineage>
</organism>
<evidence type="ECO:0000313" key="2">
    <source>
        <dbReference type="Proteomes" id="UP000244223"/>
    </source>
</evidence>